<dbReference type="AlphaFoldDB" id="A0A835HL14"/>
<sequence length="99" mass="11285">MLSFQGRPILIKSVICSMPIYNMSIYIWPSCIIKEAERVMRNFLWTGDPSSNRSTTVRWENTCKPVNEGGLGVHKLKDVNMAMLMKLAWSITNGEDDFA</sequence>
<name>A0A835HL14_9MAGN</name>
<dbReference type="PANTHER" id="PTHR33116:SF80">
    <property type="entry name" value="REVERSE TRANSCRIPTASE ZINC-BINDING DOMAIN-CONTAINING PROTEIN"/>
    <property type="match status" value="1"/>
</dbReference>
<dbReference type="PANTHER" id="PTHR33116">
    <property type="entry name" value="REVERSE TRANSCRIPTASE ZINC-BINDING DOMAIN-CONTAINING PROTEIN-RELATED-RELATED"/>
    <property type="match status" value="1"/>
</dbReference>
<protein>
    <submittedName>
        <fullName evidence="1">Uncharacterized protein</fullName>
    </submittedName>
</protein>
<organism evidence="1 2">
    <name type="scientific">Coptis chinensis</name>
    <dbReference type="NCBI Taxonomy" id="261450"/>
    <lineage>
        <taxon>Eukaryota</taxon>
        <taxon>Viridiplantae</taxon>
        <taxon>Streptophyta</taxon>
        <taxon>Embryophyta</taxon>
        <taxon>Tracheophyta</taxon>
        <taxon>Spermatophyta</taxon>
        <taxon>Magnoliopsida</taxon>
        <taxon>Ranunculales</taxon>
        <taxon>Ranunculaceae</taxon>
        <taxon>Coptidoideae</taxon>
        <taxon>Coptis</taxon>
    </lineage>
</organism>
<accession>A0A835HL14</accession>
<proteinExistence type="predicted"/>
<evidence type="ECO:0000313" key="1">
    <source>
        <dbReference type="EMBL" id="KAF9600891.1"/>
    </source>
</evidence>
<evidence type="ECO:0000313" key="2">
    <source>
        <dbReference type="Proteomes" id="UP000631114"/>
    </source>
</evidence>
<keyword evidence="2" id="KW-1185">Reference proteome</keyword>
<comment type="caution">
    <text evidence="1">The sequence shown here is derived from an EMBL/GenBank/DDBJ whole genome shotgun (WGS) entry which is preliminary data.</text>
</comment>
<dbReference type="EMBL" id="JADFTS010000006">
    <property type="protein sequence ID" value="KAF9600891.1"/>
    <property type="molecule type" value="Genomic_DNA"/>
</dbReference>
<dbReference type="Proteomes" id="UP000631114">
    <property type="component" value="Unassembled WGS sequence"/>
</dbReference>
<reference evidence="1 2" key="1">
    <citation type="submission" date="2020-10" db="EMBL/GenBank/DDBJ databases">
        <title>The Coptis chinensis genome and diversification of protoberbering-type alkaloids.</title>
        <authorList>
            <person name="Wang B."/>
            <person name="Shu S."/>
            <person name="Song C."/>
            <person name="Liu Y."/>
        </authorList>
    </citation>
    <scope>NUCLEOTIDE SEQUENCE [LARGE SCALE GENOMIC DNA]</scope>
    <source>
        <strain evidence="1">HL-2020</strain>
        <tissue evidence="1">Leaf</tissue>
    </source>
</reference>
<dbReference type="OrthoDB" id="1932527at2759"/>
<gene>
    <name evidence="1" type="ORF">IFM89_013798</name>
</gene>